<feature type="transmembrane region" description="Helical" evidence="8">
    <location>
        <begin position="92"/>
        <end position="118"/>
    </location>
</feature>
<proteinExistence type="inferred from homology"/>
<reference evidence="10 11" key="1">
    <citation type="submission" date="2021-04" db="EMBL/GenBank/DDBJ databases">
        <title>Whole genome sequence of Jiella sp. KSK16Y-1.</title>
        <authorList>
            <person name="Tuo L."/>
        </authorList>
    </citation>
    <scope>NUCLEOTIDE SEQUENCE [LARGE SCALE GENOMIC DNA]</scope>
    <source>
        <strain evidence="10 11">KSK16Y-1</strain>
    </source>
</reference>
<feature type="transmembrane region" description="Helical" evidence="8">
    <location>
        <begin position="322"/>
        <end position="340"/>
    </location>
</feature>
<dbReference type="Proteomes" id="UP000678276">
    <property type="component" value="Unassembled WGS sequence"/>
</dbReference>
<dbReference type="InterPro" id="IPR050586">
    <property type="entry name" value="CPA3_Na-H_Antiporter_D"/>
</dbReference>
<feature type="transmembrane region" description="Helical" evidence="8">
    <location>
        <begin position="155"/>
        <end position="173"/>
    </location>
</feature>
<dbReference type="InterPro" id="IPR001750">
    <property type="entry name" value="ND/Mrp_TM"/>
</dbReference>
<feature type="transmembrane region" description="Helical" evidence="8">
    <location>
        <begin position="470"/>
        <end position="495"/>
    </location>
</feature>
<evidence type="ECO:0000256" key="2">
    <source>
        <dbReference type="ARBA" id="ARBA00005346"/>
    </source>
</evidence>
<keyword evidence="4 7" id="KW-0812">Transmembrane</keyword>
<keyword evidence="11" id="KW-1185">Reference proteome</keyword>
<dbReference type="RefSeq" id="WP_209595761.1">
    <property type="nucleotide sequence ID" value="NZ_JAGJCF010000014.1"/>
</dbReference>
<feature type="transmembrane region" description="Helical" evidence="8">
    <location>
        <begin position="390"/>
        <end position="412"/>
    </location>
</feature>
<feature type="transmembrane region" description="Helical" evidence="8">
    <location>
        <begin position="433"/>
        <end position="450"/>
    </location>
</feature>
<evidence type="ECO:0000256" key="1">
    <source>
        <dbReference type="ARBA" id="ARBA00004651"/>
    </source>
</evidence>
<dbReference type="PANTHER" id="PTHR42703:SF1">
    <property type="entry name" value="NA(+)_H(+) ANTIPORTER SUBUNIT D1"/>
    <property type="match status" value="1"/>
</dbReference>
<feature type="transmembrane region" description="Helical" evidence="8">
    <location>
        <begin position="294"/>
        <end position="315"/>
    </location>
</feature>
<protein>
    <submittedName>
        <fullName evidence="10">Na+/H+ antiporter subunit D</fullName>
    </submittedName>
</protein>
<feature type="transmembrane region" description="Helical" evidence="8">
    <location>
        <begin position="261"/>
        <end position="288"/>
    </location>
</feature>
<evidence type="ECO:0000256" key="6">
    <source>
        <dbReference type="ARBA" id="ARBA00023136"/>
    </source>
</evidence>
<sequence>MASPSSDTAQLKAEAMMHGALAPSDYLVIAPVAICLLFGAALLMMRKRIDWQPWLAIPGFLLLFAADVLLLLKVAAEGPQTMMMGNWKPPFGIAFTVDMLGALFVTTAGFVGVASAIYATFSMSRTERRYGFFPFMFLMMGGVSGAFLTGDIFNLYVWFEVLLMGSFGLLILGSEREQLDGATKYCFLNLVATTLFLITTGYLYGVVGTLNMADIAQKAARLENDGAVLTIAVLYLVAFGMKAAAFPLNFWLPASYHTPRFVVSALFAGLLTKVGVYALIRVLLMLFPPQHADLATLISWVAALTMLVGAFGALAQSDMRRLLNYFVIAGIGTIFAGLALTGGEGGASATVSAASAATQAGGTAPMTGMAAAAAPLVPGSDSLVIGLSGAVFYALHSIVIMTALYLAAGTAARISGSSSLRAMGGLWRARPGLAALMLVFLFAVSGLPPFSGFWPKVILVRGAFQAGMPWLGAVILLTGFLMTVASARVFALAFWRNAPEPAVAGGPNAGFAPAGEPSPMLAMLPLLILAVFAVVAGVLPQWLVALTDVAARGIVDPAGYVGSVFGGVS</sequence>
<evidence type="ECO:0000313" key="10">
    <source>
        <dbReference type="EMBL" id="MBP0617246.1"/>
    </source>
</evidence>
<evidence type="ECO:0000256" key="7">
    <source>
        <dbReference type="RuleBase" id="RU000320"/>
    </source>
</evidence>
<feature type="transmembrane region" description="Helical" evidence="8">
    <location>
        <begin position="227"/>
        <end position="249"/>
    </location>
</feature>
<evidence type="ECO:0000256" key="4">
    <source>
        <dbReference type="ARBA" id="ARBA00022692"/>
    </source>
</evidence>
<comment type="caution">
    <text evidence="10">The sequence shown here is derived from an EMBL/GenBank/DDBJ whole genome shotgun (WGS) entry which is preliminary data.</text>
</comment>
<keyword evidence="5 8" id="KW-1133">Transmembrane helix</keyword>
<comment type="similarity">
    <text evidence="2">Belongs to the CPA3 antiporters (TC 2.A.63) subunit D family.</text>
</comment>
<gene>
    <name evidence="10" type="ORF">J6595_16795</name>
</gene>
<comment type="subcellular location">
    <subcellularLocation>
        <location evidence="1">Cell membrane</location>
        <topology evidence="1">Multi-pass membrane protein</topology>
    </subcellularLocation>
    <subcellularLocation>
        <location evidence="7">Membrane</location>
        <topology evidence="7">Multi-pass membrane protein</topology>
    </subcellularLocation>
</comment>
<evidence type="ECO:0000256" key="8">
    <source>
        <dbReference type="SAM" id="Phobius"/>
    </source>
</evidence>
<keyword evidence="3" id="KW-1003">Cell membrane</keyword>
<dbReference type="PANTHER" id="PTHR42703">
    <property type="entry name" value="NADH DEHYDROGENASE"/>
    <property type="match status" value="1"/>
</dbReference>
<keyword evidence="6 8" id="KW-0472">Membrane</keyword>
<feature type="transmembrane region" description="Helical" evidence="8">
    <location>
        <begin position="521"/>
        <end position="543"/>
    </location>
</feature>
<name>A0ABS4BKJ4_9HYPH</name>
<feature type="transmembrane region" description="Helical" evidence="8">
    <location>
        <begin position="130"/>
        <end position="149"/>
    </location>
</feature>
<feature type="domain" description="NADH:quinone oxidoreductase/Mrp antiporter transmembrane" evidence="9">
    <location>
        <begin position="151"/>
        <end position="349"/>
    </location>
</feature>
<feature type="transmembrane region" description="Helical" evidence="8">
    <location>
        <begin position="26"/>
        <end position="45"/>
    </location>
</feature>
<dbReference type="Pfam" id="PF00361">
    <property type="entry name" value="Proton_antipo_M"/>
    <property type="match status" value="2"/>
</dbReference>
<evidence type="ECO:0000256" key="5">
    <source>
        <dbReference type="ARBA" id="ARBA00022989"/>
    </source>
</evidence>
<feature type="transmembrane region" description="Helical" evidence="8">
    <location>
        <begin position="54"/>
        <end position="72"/>
    </location>
</feature>
<evidence type="ECO:0000313" key="11">
    <source>
        <dbReference type="Proteomes" id="UP000678276"/>
    </source>
</evidence>
<accession>A0ABS4BKJ4</accession>
<feature type="transmembrane region" description="Helical" evidence="8">
    <location>
        <begin position="185"/>
        <end position="207"/>
    </location>
</feature>
<organism evidence="10 11">
    <name type="scientific">Jiella mangrovi</name>
    <dbReference type="NCBI Taxonomy" id="2821407"/>
    <lineage>
        <taxon>Bacteria</taxon>
        <taxon>Pseudomonadati</taxon>
        <taxon>Pseudomonadota</taxon>
        <taxon>Alphaproteobacteria</taxon>
        <taxon>Hyphomicrobiales</taxon>
        <taxon>Aurantimonadaceae</taxon>
        <taxon>Jiella</taxon>
    </lineage>
</organism>
<dbReference type="EMBL" id="JAGJCF010000014">
    <property type="protein sequence ID" value="MBP0617246.1"/>
    <property type="molecule type" value="Genomic_DNA"/>
</dbReference>
<evidence type="ECO:0000259" key="9">
    <source>
        <dbReference type="Pfam" id="PF00361"/>
    </source>
</evidence>
<feature type="domain" description="NADH:quinone oxidoreductase/Mrp antiporter transmembrane" evidence="9">
    <location>
        <begin position="385"/>
        <end position="479"/>
    </location>
</feature>
<evidence type="ECO:0000256" key="3">
    <source>
        <dbReference type="ARBA" id="ARBA00022475"/>
    </source>
</evidence>